<name>A0A9J6RJP1_9GAMM</name>
<gene>
    <name evidence="2" type="ORF">O0V09_03235</name>
</gene>
<dbReference type="InterPro" id="IPR038726">
    <property type="entry name" value="PDDEXK_AddAB-type"/>
</dbReference>
<dbReference type="NCBIfam" id="TIGR03623">
    <property type="entry name" value="probable DNA repair protein"/>
    <property type="match status" value="1"/>
</dbReference>
<evidence type="ECO:0000259" key="1">
    <source>
        <dbReference type="Pfam" id="PF12705"/>
    </source>
</evidence>
<comment type="caution">
    <text evidence="2">The sequence shown here is derived from an EMBL/GenBank/DDBJ whole genome shotgun (WGS) entry which is preliminary data.</text>
</comment>
<dbReference type="RefSeq" id="WP_258330352.1">
    <property type="nucleotide sequence ID" value="NZ_JAPTGG010000002.1"/>
</dbReference>
<dbReference type="InterPro" id="IPR027417">
    <property type="entry name" value="P-loop_NTPase"/>
</dbReference>
<dbReference type="EMBL" id="JAPTGG010000002">
    <property type="protein sequence ID" value="MCZ0864197.1"/>
    <property type="molecule type" value="Genomic_DNA"/>
</dbReference>
<protein>
    <submittedName>
        <fullName evidence="2">PD-(D/E)XK nuclease family protein</fullName>
    </submittedName>
</protein>
<evidence type="ECO:0000313" key="2">
    <source>
        <dbReference type="EMBL" id="MCZ0864197.1"/>
    </source>
</evidence>
<organism evidence="2 3">
    <name type="scientific">Dasania phycosphaerae</name>
    <dbReference type="NCBI Taxonomy" id="2950436"/>
    <lineage>
        <taxon>Bacteria</taxon>
        <taxon>Pseudomonadati</taxon>
        <taxon>Pseudomonadota</taxon>
        <taxon>Gammaproteobacteria</taxon>
        <taxon>Cellvibrionales</taxon>
        <taxon>Spongiibacteraceae</taxon>
        <taxon>Dasania</taxon>
    </lineage>
</organism>
<dbReference type="AlphaFoldDB" id="A0A9J6RJP1"/>
<accession>A0A9J6RJP1</accession>
<dbReference type="SUPFAM" id="SSF52540">
    <property type="entry name" value="P-loop containing nucleoside triphosphate hydrolases"/>
    <property type="match status" value="1"/>
</dbReference>
<dbReference type="Proteomes" id="UP001069090">
    <property type="component" value="Unassembled WGS sequence"/>
</dbReference>
<keyword evidence="3" id="KW-1185">Reference proteome</keyword>
<sequence>MTQLISLYDIAPLAADLASGELLLTPNQRLASRMSNAYAIFCRDNHHPVVAAPNIQSINQWLAASWQQLLLAAYPPAIERQLLSSAEQLIIVERIISESEQGQQLLRPRATAQHVVNAYDSFQHWLLDKQSSEIQQYFSGDDAQILLQWFQQFDDYCQQKAYLAPIQQHHIVIAAFEAGVLKKQQTIASVALDKPTPLQKKLINSACEHWRVIDNNRPAAAQQVAVACENSEQEIVVAALWAKQQLKNAINPNQLPTIAIVIPSLGQQRDKVVRIFQEVFCPEFQNPNYQRNNLPFNISAGSPLGDEPIIAASFLALAMNAAQLDCDQIINCLLSPFFLLSEQDENALARLISLLREEQRATISSARVRQLVEKVSAEFFAEDSPWPLLSALIEQANLARAMGLSKKQPLSEWAVFFKQSLFALAWPGRRKIDSIEYQALKQWQQALQLFVSQSGVLGNVDFNDALNLFKQQLAGTVFQAQTVDSPIQILGALEAAGLHFDYLWLSGMSSKEWPAAPAPNPLLPISLQRAYAMPNATAEGELEYARLLSQGFIHSTDNLCVSYAKVIDDNPASVSGLFAEFEQCSPEQLLKKSIDVLLPHSELRRRYFSQKKLQPYEAYKTRPLSAEELVKGGSSLFANQAACPFKAFATHRLALVALAEPVLGLDHASRGNLLHRALELIWKQLEHSQALIDLTQDEQSKLCQDYAEYALNEMNHRQGNSIGPRQLRIERDRLSALLSAWLAVERERAAFTVVSREERKVFRFSQLELVARVDRVDQLSDGSQLVIDYKTGKSSINSWWGDRPEQPQLPLYSSLLEQEGREVSAVCFAQVHIDGCELKGVGGQECPQPTLQWNSKIQSSSGAIDWPQLKQHWQQTLTALAQDFIAGKSLVDPKDKVKSCQYCDLASVCRINHQGSNAMELSE</sequence>
<dbReference type="InterPro" id="IPR011604">
    <property type="entry name" value="PDDEXK-like_dom_sf"/>
</dbReference>
<dbReference type="Gene3D" id="3.90.320.10">
    <property type="match status" value="1"/>
</dbReference>
<reference evidence="2 3" key="1">
    <citation type="submission" date="2022-12" db="EMBL/GenBank/DDBJ databases">
        <title>Dasania phycosphaerae sp. nov., isolated from particulate material of the south coast of Korea.</title>
        <authorList>
            <person name="Jiang Y."/>
        </authorList>
    </citation>
    <scope>NUCLEOTIDE SEQUENCE [LARGE SCALE GENOMIC DNA]</scope>
    <source>
        <strain evidence="2 3">GY-19</strain>
    </source>
</reference>
<proteinExistence type="predicted"/>
<dbReference type="InterPro" id="IPR019925">
    <property type="entry name" value="DNA_repair_protein_predicted"/>
</dbReference>
<feature type="domain" description="PD-(D/E)XK endonuclease-like" evidence="1">
    <location>
        <begin position="641"/>
        <end position="910"/>
    </location>
</feature>
<dbReference type="Pfam" id="PF12705">
    <property type="entry name" value="PDDEXK_1"/>
    <property type="match status" value="1"/>
</dbReference>
<evidence type="ECO:0000313" key="3">
    <source>
        <dbReference type="Proteomes" id="UP001069090"/>
    </source>
</evidence>